<dbReference type="InterPro" id="IPR000182">
    <property type="entry name" value="GNAT_dom"/>
</dbReference>
<dbReference type="CDD" id="cd04301">
    <property type="entry name" value="NAT_SF"/>
    <property type="match status" value="1"/>
</dbReference>
<dbReference type="GO" id="GO:0005737">
    <property type="term" value="C:cytoplasm"/>
    <property type="evidence" value="ECO:0007669"/>
    <property type="project" value="TreeGrafter"/>
</dbReference>
<gene>
    <name evidence="3" type="ORF">CFB84_33580</name>
</gene>
<evidence type="ECO:0000256" key="1">
    <source>
        <dbReference type="SAM" id="MobiDB-lite"/>
    </source>
</evidence>
<dbReference type="PANTHER" id="PTHR13538">
    <property type="entry name" value="N-ACETYLTRANSFERASE 6"/>
    <property type="match status" value="1"/>
</dbReference>
<evidence type="ECO:0000313" key="4">
    <source>
        <dbReference type="Proteomes" id="UP000214600"/>
    </source>
</evidence>
<dbReference type="AlphaFoldDB" id="A0A228I2F5"/>
<reference evidence="4" key="1">
    <citation type="submission" date="2017-06" db="EMBL/GenBank/DDBJ databases">
        <authorList>
            <person name="LiPuma J."/>
            <person name="Spilker T."/>
        </authorList>
    </citation>
    <scope>NUCLEOTIDE SEQUENCE [LARGE SCALE GENOMIC DNA]</scope>
    <source>
        <strain evidence="4">AU17325</strain>
    </source>
</reference>
<reference evidence="3 4" key="2">
    <citation type="submission" date="2017-08" db="EMBL/GenBank/DDBJ databases">
        <title>WGS of novel Burkholderia cepaca complex species.</title>
        <authorList>
            <person name="Lipuma J."/>
            <person name="Spilker T."/>
        </authorList>
    </citation>
    <scope>NUCLEOTIDE SEQUENCE [LARGE SCALE GENOMIC DNA]</scope>
    <source>
        <strain evidence="3 4">AU17325</strain>
    </source>
</reference>
<feature type="domain" description="N-acetyltransferase" evidence="2">
    <location>
        <begin position="49"/>
        <end position="198"/>
    </location>
</feature>
<proteinExistence type="predicted"/>
<comment type="caution">
    <text evidence="3">The sequence shown here is derived from an EMBL/GenBank/DDBJ whole genome shotgun (WGS) entry which is preliminary data.</text>
</comment>
<dbReference type="InterPro" id="IPR039840">
    <property type="entry name" value="NAA80"/>
</dbReference>
<dbReference type="Proteomes" id="UP000214600">
    <property type="component" value="Unassembled WGS sequence"/>
</dbReference>
<dbReference type="GO" id="GO:1905502">
    <property type="term" value="F:acetyl-CoA binding"/>
    <property type="evidence" value="ECO:0007669"/>
    <property type="project" value="TreeGrafter"/>
</dbReference>
<dbReference type="OrthoDB" id="7678938at2"/>
<feature type="compositionally biased region" description="Basic and acidic residues" evidence="1">
    <location>
        <begin position="25"/>
        <end position="40"/>
    </location>
</feature>
<dbReference type="Gene3D" id="3.40.630.30">
    <property type="match status" value="1"/>
</dbReference>
<dbReference type="PANTHER" id="PTHR13538:SF4">
    <property type="entry name" value="N-ALPHA-ACETYLTRANSFERASE 80"/>
    <property type="match status" value="1"/>
</dbReference>
<name>A0A228I2F5_9BURK</name>
<dbReference type="SUPFAM" id="SSF55729">
    <property type="entry name" value="Acyl-CoA N-acyltransferases (Nat)"/>
    <property type="match status" value="1"/>
</dbReference>
<evidence type="ECO:0000313" key="3">
    <source>
        <dbReference type="EMBL" id="OXI36610.1"/>
    </source>
</evidence>
<dbReference type="PROSITE" id="PS51186">
    <property type="entry name" value="GNAT"/>
    <property type="match status" value="1"/>
</dbReference>
<dbReference type="EMBL" id="NKFA01000021">
    <property type="protein sequence ID" value="OXI36610.1"/>
    <property type="molecule type" value="Genomic_DNA"/>
</dbReference>
<dbReference type="GO" id="GO:0008080">
    <property type="term" value="F:N-acetyltransferase activity"/>
    <property type="evidence" value="ECO:0007669"/>
    <property type="project" value="InterPro"/>
</dbReference>
<organism evidence="3 4">
    <name type="scientific">Burkholderia aenigmatica</name>
    <dbReference type="NCBI Taxonomy" id="2015348"/>
    <lineage>
        <taxon>Bacteria</taxon>
        <taxon>Pseudomonadati</taxon>
        <taxon>Pseudomonadota</taxon>
        <taxon>Betaproteobacteria</taxon>
        <taxon>Burkholderiales</taxon>
        <taxon>Burkholderiaceae</taxon>
        <taxon>Burkholderia</taxon>
        <taxon>Burkholderia cepacia complex</taxon>
    </lineage>
</organism>
<sequence length="202" mass="22013">MFLRRRQFDLPGGAPAHYGQSDAGARSRADVDARAGGKQLTDREPDFRIAHLADHPWLIPDVAQSQQREFGHFGAVSIDERMRRLGSALNTNRLPVSLVALDASGTLLGSASLLAQTITHPHLTPWLSTMVVAPRHRRRGIASALALRAQAEAATMGFRVLHLFTERSEALYARLGWARIDDATVAGRPVVVMRACVSSFSG</sequence>
<feature type="region of interest" description="Disordered" evidence="1">
    <location>
        <begin position="12"/>
        <end position="40"/>
    </location>
</feature>
<protein>
    <recommendedName>
        <fullName evidence="2">N-acetyltransferase domain-containing protein</fullName>
    </recommendedName>
</protein>
<dbReference type="Pfam" id="PF00583">
    <property type="entry name" value="Acetyltransf_1"/>
    <property type="match status" value="1"/>
</dbReference>
<dbReference type="InterPro" id="IPR016181">
    <property type="entry name" value="Acyl_CoA_acyltransferase"/>
</dbReference>
<evidence type="ECO:0000259" key="2">
    <source>
        <dbReference type="PROSITE" id="PS51186"/>
    </source>
</evidence>
<accession>A0A228I2F5</accession>